<organism evidence="1 2">
    <name type="scientific">Zarea fungicola</name>
    <dbReference type="NCBI Taxonomy" id="93591"/>
    <lineage>
        <taxon>Eukaryota</taxon>
        <taxon>Fungi</taxon>
        <taxon>Dikarya</taxon>
        <taxon>Ascomycota</taxon>
        <taxon>Pezizomycotina</taxon>
        <taxon>Sordariomycetes</taxon>
        <taxon>Hypocreomycetidae</taxon>
        <taxon>Hypocreales</taxon>
        <taxon>Cordycipitaceae</taxon>
        <taxon>Zarea</taxon>
    </lineage>
</organism>
<evidence type="ECO:0000313" key="2">
    <source>
        <dbReference type="Proteomes" id="UP001143910"/>
    </source>
</evidence>
<sequence length="122" mass="12533">MKGVQILVSAALGFPLALAAEPKTPDFGTLLATECLDVLGDCPDVVAIAQDLSQNKKITFDTILDKIESLGDNPPSNKCKLTLADCVGKVAKAAVKEALGADEKSEDAESSGGDDGGEGNQE</sequence>
<name>A0ACC1NHI3_9HYPO</name>
<dbReference type="Proteomes" id="UP001143910">
    <property type="component" value="Unassembled WGS sequence"/>
</dbReference>
<proteinExistence type="predicted"/>
<keyword evidence="2" id="KW-1185">Reference proteome</keyword>
<protein>
    <submittedName>
        <fullName evidence="1">Uncharacterized protein</fullName>
    </submittedName>
</protein>
<comment type="caution">
    <text evidence="1">The sequence shown here is derived from an EMBL/GenBank/DDBJ whole genome shotgun (WGS) entry which is preliminary data.</text>
</comment>
<reference evidence="1" key="1">
    <citation type="submission" date="2022-08" db="EMBL/GenBank/DDBJ databases">
        <title>Genome Sequence of Lecanicillium fungicola.</title>
        <authorList>
            <person name="Buettner E."/>
        </authorList>
    </citation>
    <scope>NUCLEOTIDE SEQUENCE</scope>
    <source>
        <strain evidence="1">Babe33</strain>
    </source>
</reference>
<evidence type="ECO:0000313" key="1">
    <source>
        <dbReference type="EMBL" id="KAJ2977874.1"/>
    </source>
</evidence>
<gene>
    <name evidence="1" type="ORF">NQ176_g4127</name>
</gene>
<accession>A0ACC1NHI3</accession>
<dbReference type="EMBL" id="JANJQO010000430">
    <property type="protein sequence ID" value="KAJ2977874.1"/>
    <property type="molecule type" value="Genomic_DNA"/>
</dbReference>